<proteinExistence type="predicted"/>
<dbReference type="OrthoDB" id="10260961at2759"/>
<dbReference type="InterPro" id="IPR000383">
    <property type="entry name" value="Xaa-Pro-like_dom"/>
</dbReference>
<sequence>MSSRLVSIPVAGGSIALEGALFTPAEPGRKLAVMCHPWSWLGGSMDDYVLHLLTPVFLRHSYAVLRYNSRGVGSSTGRATLRGEGEVADLREVVQWGIGLLGEEAERVVLGYSHGSLITSRQPCLPNIPTSHLLISYPTSVLHWLTLFSSSTYRAALLHLAQEKGSDVLAVYGDKDNFSGEAALDRWAGELRSAGEGGRVRTEKVEGADHFWGGEAGERLAEIVAGWLAER</sequence>
<dbReference type="EMBL" id="KV417321">
    <property type="protein sequence ID" value="KZO91547.1"/>
    <property type="molecule type" value="Genomic_DNA"/>
</dbReference>
<keyword evidence="3" id="KW-1185">Reference proteome</keyword>
<gene>
    <name evidence="2" type="ORF">CALVIDRAFT_521431</name>
</gene>
<dbReference type="STRING" id="1330018.A0A167HEQ6"/>
<accession>A0A167HEQ6</accession>
<keyword evidence="2" id="KW-0378">Hydrolase</keyword>
<organism evidence="2 3">
    <name type="scientific">Calocera viscosa (strain TUFC12733)</name>
    <dbReference type="NCBI Taxonomy" id="1330018"/>
    <lineage>
        <taxon>Eukaryota</taxon>
        <taxon>Fungi</taxon>
        <taxon>Dikarya</taxon>
        <taxon>Basidiomycota</taxon>
        <taxon>Agaricomycotina</taxon>
        <taxon>Dacrymycetes</taxon>
        <taxon>Dacrymycetales</taxon>
        <taxon>Dacrymycetaceae</taxon>
        <taxon>Calocera</taxon>
    </lineage>
</organism>
<dbReference type="InterPro" id="IPR029058">
    <property type="entry name" value="AB_hydrolase_fold"/>
</dbReference>
<dbReference type="GO" id="GO:0016787">
    <property type="term" value="F:hydrolase activity"/>
    <property type="evidence" value="ECO:0007669"/>
    <property type="project" value="UniProtKB-KW"/>
</dbReference>
<dbReference type="PANTHER" id="PTHR42103:SF2">
    <property type="entry name" value="AB HYDROLASE-1 DOMAIN-CONTAINING PROTEIN"/>
    <property type="match status" value="1"/>
</dbReference>
<dbReference type="PANTHER" id="PTHR42103">
    <property type="entry name" value="ALPHA/BETA-HYDROLASES SUPERFAMILY PROTEIN"/>
    <property type="match status" value="1"/>
</dbReference>
<dbReference type="Proteomes" id="UP000076738">
    <property type="component" value="Unassembled WGS sequence"/>
</dbReference>
<protein>
    <submittedName>
        <fullName evidence="2">Alpha/beta-hydrolase</fullName>
    </submittedName>
</protein>
<reference evidence="2 3" key="1">
    <citation type="journal article" date="2016" name="Mol. Biol. Evol.">
        <title>Comparative Genomics of Early-Diverging Mushroom-Forming Fungi Provides Insights into the Origins of Lignocellulose Decay Capabilities.</title>
        <authorList>
            <person name="Nagy L.G."/>
            <person name="Riley R."/>
            <person name="Tritt A."/>
            <person name="Adam C."/>
            <person name="Daum C."/>
            <person name="Floudas D."/>
            <person name="Sun H."/>
            <person name="Yadav J.S."/>
            <person name="Pangilinan J."/>
            <person name="Larsson K.H."/>
            <person name="Matsuura K."/>
            <person name="Barry K."/>
            <person name="Labutti K."/>
            <person name="Kuo R."/>
            <person name="Ohm R.A."/>
            <person name="Bhattacharya S.S."/>
            <person name="Shirouzu T."/>
            <person name="Yoshinaga Y."/>
            <person name="Martin F.M."/>
            <person name="Grigoriev I.V."/>
            <person name="Hibbett D.S."/>
        </authorList>
    </citation>
    <scope>NUCLEOTIDE SEQUENCE [LARGE SCALE GENOMIC DNA]</scope>
    <source>
        <strain evidence="2 3">TUFC12733</strain>
    </source>
</reference>
<dbReference type="SUPFAM" id="SSF53474">
    <property type="entry name" value="alpha/beta-Hydrolases"/>
    <property type="match status" value="1"/>
</dbReference>
<name>A0A167HEQ6_CALVF</name>
<evidence type="ECO:0000313" key="3">
    <source>
        <dbReference type="Proteomes" id="UP000076738"/>
    </source>
</evidence>
<evidence type="ECO:0000259" key="1">
    <source>
        <dbReference type="Pfam" id="PF02129"/>
    </source>
</evidence>
<evidence type="ECO:0000313" key="2">
    <source>
        <dbReference type="EMBL" id="KZO91547.1"/>
    </source>
</evidence>
<dbReference type="AlphaFoldDB" id="A0A167HEQ6"/>
<feature type="domain" description="Xaa-Pro dipeptidyl-peptidase-like" evidence="1">
    <location>
        <begin position="21"/>
        <end position="96"/>
    </location>
</feature>
<dbReference type="Pfam" id="PF02129">
    <property type="entry name" value="Peptidase_S15"/>
    <property type="match status" value="1"/>
</dbReference>
<dbReference type="Gene3D" id="3.40.50.1820">
    <property type="entry name" value="alpha/beta hydrolase"/>
    <property type="match status" value="1"/>
</dbReference>